<dbReference type="Proteomes" id="UP000002410">
    <property type="component" value="Chromosome"/>
</dbReference>
<dbReference type="KEGG" id="cbf:CLI_1748"/>
<name>A7GDZ8_CLOBL</name>
<proteinExistence type="predicted"/>
<dbReference type="RefSeq" id="WP_012099756.1">
    <property type="nucleotide sequence ID" value="NC_009699.1"/>
</dbReference>
<dbReference type="AlphaFoldDB" id="A7GDZ8"/>
<protein>
    <submittedName>
        <fullName evidence="1">Uncharacterized protein</fullName>
    </submittedName>
</protein>
<accession>A7GDZ8</accession>
<evidence type="ECO:0000313" key="2">
    <source>
        <dbReference type="Proteomes" id="UP000002410"/>
    </source>
</evidence>
<reference evidence="2" key="1">
    <citation type="submission" date="2007-06" db="EMBL/GenBank/DDBJ databases">
        <authorList>
            <person name="Brinkac L.M."/>
            <person name="Daugherty S."/>
            <person name="Dodson R.J."/>
            <person name="Madupu R."/>
            <person name="Brown J.L."/>
            <person name="Bruce D."/>
            <person name="Detter C."/>
            <person name="Munk C."/>
            <person name="Smith L.A."/>
            <person name="Smith T.J."/>
            <person name="White O."/>
            <person name="Brettin T.S."/>
        </authorList>
    </citation>
    <scope>NUCLEOTIDE SEQUENCE [LARGE SCALE GENOMIC DNA]</scope>
    <source>
        <strain evidence="2">Langeland / NCTC 10281 / Type F</strain>
    </source>
</reference>
<dbReference type="EMBL" id="CP000728">
    <property type="protein sequence ID" value="ABS39577.1"/>
    <property type="molecule type" value="Genomic_DNA"/>
</dbReference>
<organism evidence="1 2">
    <name type="scientific">Clostridium botulinum (strain Langeland / NCTC 10281 / Type F)</name>
    <dbReference type="NCBI Taxonomy" id="441772"/>
    <lineage>
        <taxon>Bacteria</taxon>
        <taxon>Bacillati</taxon>
        <taxon>Bacillota</taxon>
        <taxon>Clostridia</taxon>
        <taxon>Eubacteriales</taxon>
        <taxon>Clostridiaceae</taxon>
        <taxon>Clostridium</taxon>
    </lineage>
</organism>
<evidence type="ECO:0000313" key="1">
    <source>
        <dbReference type="EMBL" id="ABS39577.1"/>
    </source>
</evidence>
<sequence>MKAEDIEVEVIMGENTPKIFTQAILKLYKNNAAKVLGHKLKEFQTGKK</sequence>
<dbReference type="HOGENOM" id="CLU_3151108_0_0_9"/>
<gene>
    <name evidence="1" type="ordered locus">CLI_1748</name>
</gene>